<dbReference type="GO" id="GO:0005975">
    <property type="term" value="P:carbohydrate metabolic process"/>
    <property type="evidence" value="ECO:0007669"/>
    <property type="project" value="InterPro"/>
</dbReference>
<protein>
    <submittedName>
        <fullName evidence="7">Beta-galactosidase</fullName>
    </submittedName>
</protein>
<keyword evidence="2 6" id="KW-0378">Hydrolase</keyword>
<dbReference type="PANTHER" id="PTHR10353">
    <property type="entry name" value="GLYCOSYL HYDROLASE"/>
    <property type="match status" value="1"/>
</dbReference>
<dbReference type="InterPro" id="IPR017853">
    <property type="entry name" value="GH"/>
</dbReference>
<gene>
    <name evidence="7" type="ORF">AT15_09965</name>
</gene>
<dbReference type="Proteomes" id="UP000077339">
    <property type="component" value="Unassembled WGS sequence"/>
</dbReference>
<keyword evidence="8" id="KW-1185">Reference proteome</keyword>
<dbReference type="InterPro" id="IPR053427">
    <property type="entry name" value="Beta-galactosidase"/>
</dbReference>
<dbReference type="PANTHER" id="PTHR10353:SF209">
    <property type="entry name" value="GALACTOLIPID GALACTOSYLTRANSFERASE SFR2, CHLOROPLASTIC"/>
    <property type="match status" value="1"/>
</dbReference>
<dbReference type="EMBL" id="JFHK01000007">
    <property type="protein sequence ID" value="OAA30738.1"/>
    <property type="molecule type" value="Genomic_DNA"/>
</dbReference>
<evidence type="ECO:0000313" key="8">
    <source>
        <dbReference type="Proteomes" id="UP000077339"/>
    </source>
</evidence>
<dbReference type="Pfam" id="PF00232">
    <property type="entry name" value="Glyco_hydro_1"/>
    <property type="match status" value="2"/>
</dbReference>
<dbReference type="SUPFAM" id="SSF51445">
    <property type="entry name" value="(Trans)glycosidases"/>
    <property type="match status" value="1"/>
</dbReference>
<dbReference type="STRING" id="1453497.AT15_09965"/>
<dbReference type="PROSITE" id="PS00572">
    <property type="entry name" value="GLYCOSYL_HYDROL_F1_1"/>
    <property type="match status" value="1"/>
</dbReference>
<name>A0A176K1H6_9BACT</name>
<dbReference type="InterPro" id="IPR001360">
    <property type="entry name" value="Glyco_hydro_1"/>
</dbReference>
<dbReference type="GO" id="GO:0008422">
    <property type="term" value="F:beta-glucosidase activity"/>
    <property type="evidence" value="ECO:0007669"/>
    <property type="project" value="TreeGrafter"/>
</dbReference>
<sequence>MFSEDFLFGASMSGFQFEMGDNAVDSNTDWFLWVHDPLLQENGVVSGDLPEKGLGYWERYPEVHELAIESGFNALRIGIEWSRIFPVETFGAETLEELKEIADYSAIERYREILIDIRNKGMKTMVNLNHFTLPLWLHDPIKINRNADFTKSGWLDERSPHEFAKFSAFIVRELDEVVDFWSTMNEPNVVANLGYFQRPSGFPPSLVAPKLWKKALDNEIKAHRLSYEAMREYTAKPIGVIYAFHWIDGDDSATEANNLINWYFMDAVSEKADYIGINYYTRTFVKRREQVLRAGEFEISWRSQAGYGFSCEPNTISKEGLPVSDAGWEIYPLGLYNMTKAICERYKKPVYITENGIADDKDALRPYYLISHLATIEKLLEEGYDIRGYLHWSLTDNYEWARGFSLRFGLVHVDYDKGILTPRPSFFLYREIIKSRTTKRFSTFLNAPFGLWK</sequence>
<organism evidence="7 8">
    <name type="scientific">Kosmotoga arenicorallina S304</name>
    <dbReference type="NCBI Taxonomy" id="1453497"/>
    <lineage>
        <taxon>Bacteria</taxon>
        <taxon>Thermotogati</taxon>
        <taxon>Thermotogota</taxon>
        <taxon>Thermotogae</taxon>
        <taxon>Kosmotogales</taxon>
        <taxon>Kosmotogaceae</taxon>
        <taxon>Kosmotoga</taxon>
    </lineage>
</organism>
<dbReference type="AlphaFoldDB" id="A0A176K1H6"/>
<evidence type="ECO:0000256" key="2">
    <source>
        <dbReference type="ARBA" id="ARBA00022801"/>
    </source>
</evidence>
<dbReference type="RefSeq" id="WP_068347378.1">
    <property type="nucleotide sequence ID" value="NZ_JFHK01000007.1"/>
</dbReference>
<dbReference type="Gene3D" id="3.20.20.80">
    <property type="entry name" value="Glycosidases"/>
    <property type="match status" value="1"/>
</dbReference>
<dbReference type="InterPro" id="IPR018120">
    <property type="entry name" value="Glyco_hydro_1_AS"/>
</dbReference>
<keyword evidence="3 6" id="KW-0326">Glycosidase</keyword>
<accession>A0A176K1H6</accession>
<comment type="caution">
    <text evidence="7">The sequence shown here is derived from an EMBL/GenBank/DDBJ whole genome shotgun (WGS) entry which is preliminary data.</text>
</comment>
<dbReference type="PROSITE" id="PS00653">
    <property type="entry name" value="GLYCOSYL_HYDROL_F1_2"/>
    <property type="match status" value="1"/>
</dbReference>
<reference evidence="7 8" key="1">
    <citation type="submission" date="2014-02" db="EMBL/GenBank/DDBJ databases">
        <title>Kosmotoga genome sequencing.</title>
        <authorList>
            <person name="Pollo S.M."/>
            <person name="Charchuk R."/>
            <person name="Nesbo C.L."/>
        </authorList>
    </citation>
    <scope>NUCLEOTIDE SEQUENCE [LARGE SCALE GENOMIC DNA]</scope>
    <source>
        <strain evidence="7 8">S304</strain>
    </source>
</reference>
<dbReference type="NCBIfam" id="NF041004">
    <property type="entry name" value="Beta_gal_BgaS"/>
    <property type="match status" value="1"/>
</dbReference>
<evidence type="ECO:0000256" key="1">
    <source>
        <dbReference type="ARBA" id="ARBA00010838"/>
    </source>
</evidence>
<dbReference type="OrthoDB" id="2339329at2"/>
<proteinExistence type="inferred from homology"/>
<dbReference type="InterPro" id="IPR033132">
    <property type="entry name" value="GH_1_N_CS"/>
</dbReference>
<comment type="similarity">
    <text evidence="1 5">Belongs to the glycosyl hydrolase 1 family.</text>
</comment>
<evidence type="ECO:0000256" key="6">
    <source>
        <dbReference type="RuleBase" id="RU004468"/>
    </source>
</evidence>
<dbReference type="PRINTS" id="PR00131">
    <property type="entry name" value="GLHYDRLASE1"/>
</dbReference>
<dbReference type="PATRIC" id="fig|1453497.3.peg.1973"/>
<evidence type="ECO:0000256" key="3">
    <source>
        <dbReference type="ARBA" id="ARBA00023295"/>
    </source>
</evidence>
<evidence type="ECO:0000313" key="7">
    <source>
        <dbReference type="EMBL" id="OAA30738.1"/>
    </source>
</evidence>
<evidence type="ECO:0000256" key="4">
    <source>
        <dbReference type="PROSITE-ProRule" id="PRU10055"/>
    </source>
</evidence>
<evidence type="ECO:0000256" key="5">
    <source>
        <dbReference type="RuleBase" id="RU003690"/>
    </source>
</evidence>
<feature type="active site" description="Nucleophile" evidence="4">
    <location>
        <position position="354"/>
    </location>
</feature>